<keyword evidence="6" id="KW-0325">Glycoprotein</keyword>
<name>A0AA49QBA5_ASPNG</name>
<dbReference type="InterPro" id="IPR030458">
    <property type="entry name" value="Glyco_hydro_31_AS"/>
</dbReference>
<gene>
    <name evidence="17" type="primary">AAG</name>
</gene>
<evidence type="ECO:0000256" key="4">
    <source>
        <dbReference type="ARBA" id="ARBA00022729"/>
    </source>
</evidence>
<evidence type="ECO:0000256" key="12">
    <source>
        <dbReference type="SAM" id="SignalP"/>
    </source>
</evidence>
<feature type="signal peptide" evidence="12">
    <location>
        <begin position="1"/>
        <end position="19"/>
    </location>
</feature>
<dbReference type="Gene3D" id="2.60.40.1180">
    <property type="entry name" value="Golgi alpha-mannosidase II"/>
    <property type="match status" value="2"/>
</dbReference>
<dbReference type="GO" id="GO:0007618">
    <property type="term" value="P:mating"/>
    <property type="evidence" value="ECO:0007669"/>
    <property type="project" value="InterPro"/>
</dbReference>
<dbReference type="InterPro" id="IPR048395">
    <property type="entry name" value="Glyco_hydro_31_C"/>
</dbReference>
<dbReference type="FunFam" id="2.60.40.1760:FF:000005">
    <property type="entry name" value="Putative alpha-glucosidase AgdA"/>
    <property type="match status" value="1"/>
</dbReference>
<evidence type="ECO:0000256" key="7">
    <source>
        <dbReference type="ARBA" id="ARBA00023295"/>
    </source>
</evidence>
<evidence type="ECO:0000313" key="17">
    <source>
        <dbReference type="EMBL" id="WLD25459.1"/>
    </source>
</evidence>
<dbReference type="GO" id="GO:0005576">
    <property type="term" value="C:extracellular region"/>
    <property type="evidence" value="ECO:0007669"/>
    <property type="project" value="InterPro"/>
</dbReference>
<evidence type="ECO:0000259" key="16">
    <source>
        <dbReference type="Pfam" id="PF21365"/>
    </source>
</evidence>
<protein>
    <recommendedName>
        <fullName evidence="10">Alpha-glucosidase</fullName>
        <ecNumber evidence="3">3.2.1.20</ecNumber>
    </recommendedName>
    <alternativeName>
        <fullName evidence="8">Maltase</fullName>
    </alternativeName>
</protein>
<dbReference type="SUPFAM" id="SSF51011">
    <property type="entry name" value="Glycosyl hydrolase domain"/>
    <property type="match status" value="1"/>
</dbReference>
<feature type="domain" description="Mating factor alpha precursor N-terminal" evidence="14">
    <location>
        <begin position="1"/>
        <end position="86"/>
    </location>
</feature>
<dbReference type="Gene3D" id="3.20.20.80">
    <property type="entry name" value="Glycosidases"/>
    <property type="match status" value="1"/>
</dbReference>
<dbReference type="Pfam" id="PF01055">
    <property type="entry name" value="Glyco_hydro_31_2nd"/>
    <property type="match status" value="1"/>
</dbReference>
<sequence>MRFPSIFTAVLFAASSALAAPVNTTTEDETAQIPAEAVIGYSDLEGDFDVAVLPFSNSTNNGLLFINTTIASIAAKEEGVSLEKREAEASTTAPSQPQFTIPASADVGAQLIANIDDPQAADAQSVCPGYKASKVQHNSRGFTASLQLAGRPCNVYGTDVESLTLSVEYQDSDRLNIQILPTHVDSTNASWYFLSENLVPRPKASLNASVSQSDLFVSWSNEPSFNFKVIRKATGDALFSTEGTVLVYENQFIEFVTALPEEYNLYGLGEHITQFRLQRNANLTIYPSDDGTPIDQNLYGQHPFYLDTRYYKGDRQNGSYIPVKSSEADASQDYISLSHGVFLRNSHGLEILLRSQKLIWRTLGGGIDLTFYSGPAPADVTRQYLTSTVGLPAMQQYNTLGFHQCRWGYNNWSDLADVVANFEKFEIPLEYIWTDIDYMHGYRNFDNDQHRFSYSEGDEFLSKLHESGRYYVPIVDAALYIPNPENASDAYATYDRGAADDVFLKNPDGSLYIGAVWPGYTVFPDWHHPKAVDFWANELVIWSKKVAFDGVWYDMSEVSSFCVGSCGTGNLTLNPAHPSFLLPGEPGDIIYDYPEAFNITNATEAASASAGASSQAAATATTTSTSVSYLRTTPTPGVRNVEHPPYVINHDQEGHDLSVHAVSPNATHVDGVEEYDVHGLYGHQGLNATYQGLLEVWSHKRRPFIIGRSTFAGSGKWAGHWGGDNYSKWWSMYYSISQALSFSLFGIPMFGADTCGFNGNSDEELCNRWMQLSAFFPFYRNHNELSTIPQEPYRWASVIEATKSAMRIRYAILPYFYTLFDLAHTTGSTVMRALSWEFPNDPTLAAVETQFMVGPAIMVVPVLEPLVNTVKGVFPGVGHGEVWYDWYTQAAVDAKPGVNTTISAPLGHIPVYVRGGNILPMQEPALTTREARQTPWALLAALGSNGTASGQLYLDDGESIYPNATLHVDFTASRSSLRSSAQGRWKERNPLANVTVLGVNKEPSAVTLNGQAVFPGSVTYNSTSQVLFVGGLQNLTKGGAWAENWVLEWHHHHHH</sequence>
<dbReference type="PANTHER" id="PTHR22762">
    <property type="entry name" value="ALPHA-GLUCOSIDASE"/>
    <property type="match status" value="1"/>
</dbReference>
<evidence type="ECO:0000256" key="8">
    <source>
        <dbReference type="ARBA" id="ARBA00041343"/>
    </source>
</evidence>
<evidence type="ECO:0000259" key="15">
    <source>
        <dbReference type="Pfam" id="PF13802"/>
    </source>
</evidence>
<evidence type="ECO:0000256" key="3">
    <source>
        <dbReference type="ARBA" id="ARBA00012741"/>
    </source>
</evidence>
<dbReference type="InterPro" id="IPR011013">
    <property type="entry name" value="Gal_mutarotase_sf_dom"/>
</dbReference>
<keyword evidence="5 11" id="KW-0378">Hydrolase</keyword>
<dbReference type="PROSITE" id="PS00707">
    <property type="entry name" value="GLYCOSYL_HYDROL_F31_2"/>
    <property type="match status" value="1"/>
</dbReference>
<evidence type="ECO:0000256" key="2">
    <source>
        <dbReference type="ARBA" id="ARBA00007806"/>
    </source>
</evidence>
<dbReference type="PANTHER" id="PTHR22762:SF133">
    <property type="entry name" value="P-TYPE DOMAIN-CONTAINING PROTEIN"/>
    <property type="match status" value="1"/>
</dbReference>
<dbReference type="Pfam" id="PF05436">
    <property type="entry name" value="MF_alpha_N"/>
    <property type="match status" value="1"/>
</dbReference>
<dbReference type="InterPro" id="IPR017853">
    <property type="entry name" value="GH"/>
</dbReference>
<dbReference type="PROSITE" id="PS00129">
    <property type="entry name" value="GLYCOSYL_HYDROL_F31_1"/>
    <property type="match status" value="1"/>
</dbReference>
<dbReference type="InterPro" id="IPR030459">
    <property type="entry name" value="Glyco_hydro_31_CS"/>
</dbReference>
<dbReference type="FunFam" id="3.20.20.80:FF:000138">
    <property type="entry name" value="Putative alpha-glucosidase AgdA"/>
    <property type="match status" value="1"/>
</dbReference>
<dbReference type="SUPFAM" id="SSF74650">
    <property type="entry name" value="Galactose mutarotase-like"/>
    <property type="match status" value="1"/>
</dbReference>
<dbReference type="EC" id="3.2.1.20" evidence="3"/>
<dbReference type="FunFam" id="2.60.40.1180:FF:000001">
    <property type="entry name" value="Maltase-glucoamylase, intestinal"/>
    <property type="match status" value="1"/>
</dbReference>
<dbReference type="InterPro" id="IPR013780">
    <property type="entry name" value="Glyco_hydro_b"/>
</dbReference>
<feature type="chain" id="PRO_5041218963" description="Alpha-glucosidase" evidence="12">
    <location>
        <begin position="20"/>
        <end position="1055"/>
    </location>
</feature>
<dbReference type="AlphaFoldDB" id="A0AA49QBA5"/>
<comment type="similarity">
    <text evidence="2 11">Belongs to the glycosyl hydrolase 31 family.</text>
</comment>
<dbReference type="EMBL" id="OQ269621">
    <property type="protein sequence ID" value="WLD25459.1"/>
    <property type="molecule type" value="mRNA"/>
</dbReference>
<dbReference type="Gene3D" id="2.60.40.1760">
    <property type="entry name" value="glycosyl hydrolase (family 31)"/>
    <property type="match status" value="1"/>
</dbReference>
<accession>A0AA49QBA5</accession>
<evidence type="ECO:0000256" key="11">
    <source>
        <dbReference type="RuleBase" id="RU361185"/>
    </source>
</evidence>
<feature type="domain" description="Glycoside hydrolase family 31 N-terminal" evidence="15">
    <location>
        <begin position="244"/>
        <end position="309"/>
    </location>
</feature>
<dbReference type="CDD" id="cd14752">
    <property type="entry name" value="GH31_N"/>
    <property type="match status" value="1"/>
</dbReference>
<dbReference type="InterPro" id="IPR025887">
    <property type="entry name" value="Glyco_hydro_31_N_dom"/>
</dbReference>
<dbReference type="GO" id="GO:0004558">
    <property type="term" value="F:alpha-1,4-glucosidase activity"/>
    <property type="evidence" value="ECO:0007669"/>
    <property type="project" value="UniProtKB-EC"/>
</dbReference>
<dbReference type="FunFam" id="2.60.40.1180:FF:000005">
    <property type="entry name" value="Maltase-glucoamylase, intestinal"/>
    <property type="match status" value="1"/>
</dbReference>
<comment type="catalytic activity">
    <reaction evidence="1">
        <text>Hydrolysis of terminal, non-reducing (1-&gt;4)-linked alpha-D-glucose residues with release of alpha-D-glucose.</text>
        <dbReference type="EC" id="3.2.1.20"/>
    </reaction>
</comment>
<evidence type="ECO:0000256" key="1">
    <source>
        <dbReference type="ARBA" id="ARBA00001657"/>
    </source>
</evidence>
<keyword evidence="4 12" id="KW-0732">Signal</keyword>
<dbReference type="GO" id="GO:0030246">
    <property type="term" value="F:carbohydrate binding"/>
    <property type="evidence" value="ECO:0007669"/>
    <property type="project" value="InterPro"/>
</dbReference>
<evidence type="ECO:0000256" key="6">
    <source>
        <dbReference type="ARBA" id="ARBA00023180"/>
    </source>
</evidence>
<organism evidence="17">
    <name type="scientific">Aspergillus niger</name>
    <dbReference type="NCBI Taxonomy" id="5061"/>
    <lineage>
        <taxon>Eukaryota</taxon>
        <taxon>Fungi</taxon>
        <taxon>Dikarya</taxon>
        <taxon>Ascomycota</taxon>
        <taxon>Pezizomycotina</taxon>
        <taxon>Eurotiomycetes</taxon>
        <taxon>Eurotiomycetidae</taxon>
        <taxon>Eurotiales</taxon>
        <taxon>Aspergillaceae</taxon>
        <taxon>Aspergillus</taxon>
        <taxon>Aspergillus subgen. Circumdati</taxon>
    </lineage>
</organism>
<dbReference type="SUPFAM" id="SSF51445">
    <property type="entry name" value="(Trans)glycosidases"/>
    <property type="match status" value="1"/>
</dbReference>
<evidence type="ECO:0000259" key="14">
    <source>
        <dbReference type="Pfam" id="PF05436"/>
    </source>
</evidence>
<dbReference type="CDD" id="cd06602">
    <property type="entry name" value="GH31_MGAM_SI_GAA"/>
    <property type="match status" value="1"/>
</dbReference>
<comment type="function">
    <text evidence="9">Hydrolyzes malto-oligosaccharides, but has a low activity toward soluble starch.</text>
</comment>
<dbReference type="InterPro" id="IPR008675">
    <property type="entry name" value="Mating_factor_alpha_N"/>
</dbReference>
<evidence type="ECO:0000256" key="5">
    <source>
        <dbReference type="ARBA" id="ARBA00022801"/>
    </source>
</evidence>
<reference evidence="17" key="1">
    <citation type="submission" date="2023-01" db="EMBL/GenBank/DDBJ databases">
        <authorList>
            <person name="Zhou W."/>
        </authorList>
    </citation>
    <scope>NUCLEOTIDE SEQUENCE</scope>
    <source>
        <strain evidence="17">CBS 513.88</strain>
    </source>
</reference>
<proteinExistence type="evidence at transcript level"/>
<evidence type="ECO:0000256" key="9">
    <source>
        <dbReference type="ARBA" id="ARBA00056204"/>
    </source>
</evidence>
<dbReference type="Pfam" id="PF13802">
    <property type="entry name" value="Gal_mutarotas_2"/>
    <property type="match status" value="1"/>
</dbReference>
<feature type="domain" description="Glycoside hydrolase family 31 TIM barrel" evidence="13">
    <location>
        <begin position="392"/>
        <end position="819"/>
    </location>
</feature>
<dbReference type="GO" id="GO:0005975">
    <property type="term" value="P:carbohydrate metabolic process"/>
    <property type="evidence" value="ECO:0007669"/>
    <property type="project" value="InterPro"/>
</dbReference>
<dbReference type="Pfam" id="PF21365">
    <property type="entry name" value="Glyco_hydro_31_3rd"/>
    <property type="match status" value="1"/>
</dbReference>
<evidence type="ECO:0000259" key="13">
    <source>
        <dbReference type="Pfam" id="PF01055"/>
    </source>
</evidence>
<keyword evidence="7 11" id="KW-0326">Glycosidase</keyword>
<dbReference type="InterPro" id="IPR000322">
    <property type="entry name" value="Glyco_hydro_31_TIM"/>
</dbReference>
<dbReference type="FunFam" id="3.20.20.80:FF:000169">
    <property type="entry name" value="Putative alpha-glucosidase AgdA"/>
    <property type="match status" value="1"/>
</dbReference>
<evidence type="ECO:0000256" key="10">
    <source>
        <dbReference type="ARBA" id="ARBA00073730"/>
    </source>
</evidence>
<feature type="domain" description="Glycosyl hydrolase family 31 C-terminal" evidence="16">
    <location>
        <begin position="827"/>
        <end position="919"/>
    </location>
</feature>